<dbReference type="InterPro" id="IPR050675">
    <property type="entry name" value="OAF3"/>
</dbReference>
<reference evidence="5 6" key="1">
    <citation type="journal article" date="2012" name="Eukaryot. Cell">
        <title>Draft genome sequence of Wickerhamomyces ciferrii NRRL Y-1031 F-60-10.</title>
        <authorList>
            <person name="Schneider J."/>
            <person name="Andrea H."/>
            <person name="Blom J."/>
            <person name="Jaenicke S."/>
            <person name="Ruckert C."/>
            <person name="Schorsch C."/>
            <person name="Szczepanowski R."/>
            <person name="Farwick M."/>
            <person name="Goesmann A."/>
            <person name="Puhler A."/>
            <person name="Schaffer S."/>
            <person name="Tauch A."/>
            <person name="Kohler T."/>
            <person name="Brinkrolf K."/>
        </authorList>
    </citation>
    <scope>NUCLEOTIDE SEQUENCE [LARGE SCALE GENOMIC DNA]</scope>
    <source>
        <strain evidence="6">ATCC 14091 / BCRC 22168 / CBS 111 / JCM 3599 / NBRC 0793 / NRRL Y-1031 F-60-10</strain>
    </source>
</reference>
<dbReference type="EMBL" id="CAIF01000212">
    <property type="protein sequence ID" value="CCH45841.1"/>
    <property type="molecule type" value="Genomic_DNA"/>
</dbReference>
<keyword evidence="4" id="KW-0539">Nucleus</keyword>
<keyword evidence="6" id="KW-1185">Reference proteome</keyword>
<dbReference type="GO" id="GO:0000978">
    <property type="term" value="F:RNA polymerase II cis-regulatory region sequence-specific DNA binding"/>
    <property type="evidence" value="ECO:0007669"/>
    <property type="project" value="TreeGrafter"/>
</dbReference>
<sequence>MMKTETNKSTKCDKEKPICGTCIRANHTRCEYTDANRLPPTPDEHPPSPNEVIDIHRGSKLISKEGPLSFISIINMDPFIRNILYSVKNIRKHQLKIQEEVNNPRPDNLSPTPSSELFNVIKPYIIDTKLVWFLVNHFFDSEVYPSCSFISKESFKSCLINYIGPESFPAVRYKVDTPFDHIFLGTLLVIMRISSASFYNCGYSTDFEHNTIGPEVVALARRCYDITKSQYLSCRLEMLQLLLIINYYDNNAPEEVTSLESHETEGVAIVAYRIAMGLGLNLECETEHLKRLWYHIVQLDTEQFVRNGASDFFIRDESYTTTFPKIKDISTDVTVERFKVRTLLKSIALRITNVRETLSISILESLIRPLEVYLEDVSLDSIFKTPNKALKAAQFLNFMEISSVIYMVTYHICIHLTGIDSERAINKMFQLLSISNKIIPVTHFLNSSKEHQFNLQQQFGYSFNIIPKILQTLHKFSQLQISLTGRANFFLIMNNDVDTLNFKEMKRIAYQNSKMIIRNFSRIDTEYFFSKRIYKIQTLIFFNCFGTTYDSSVSQTYLDLLRNEPQIVDSKVFGELVELNKSDINNDQSSKENEVSDILNLQIDQQIIEELGNILETDSFLTNSDSLIL</sequence>
<proteinExistence type="predicted"/>
<keyword evidence="1" id="KW-0805">Transcription regulation</keyword>
<dbReference type="PANTHER" id="PTHR31069">
    <property type="entry name" value="OLEATE-ACTIVATED TRANSCRIPTION FACTOR 1-RELATED"/>
    <property type="match status" value="1"/>
</dbReference>
<dbReference type="PANTHER" id="PTHR31069:SF12">
    <property type="entry name" value="TRANSCRIPTION FACTOR DOMAIN-CONTAINING PROTEIN"/>
    <property type="match status" value="1"/>
</dbReference>
<dbReference type="CDD" id="cd00067">
    <property type="entry name" value="GAL4"/>
    <property type="match status" value="1"/>
</dbReference>
<dbReference type="GO" id="GO:0005634">
    <property type="term" value="C:nucleus"/>
    <property type="evidence" value="ECO:0007669"/>
    <property type="project" value="TreeGrafter"/>
</dbReference>
<accession>K0KRU3</accession>
<dbReference type="GO" id="GO:0008270">
    <property type="term" value="F:zinc ion binding"/>
    <property type="evidence" value="ECO:0007669"/>
    <property type="project" value="InterPro"/>
</dbReference>
<evidence type="ECO:0000313" key="5">
    <source>
        <dbReference type="EMBL" id="CCH45841.1"/>
    </source>
</evidence>
<dbReference type="InterPro" id="IPR001138">
    <property type="entry name" value="Zn2Cys6_DnaBD"/>
</dbReference>
<dbReference type="AlphaFoldDB" id="K0KRU3"/>
<evidence type="ECO:0000313" key="6">
    <source>
        <dbReference type="Proteomes" id="UP000009328"/>
    </source>
</evidence>
<dbReference type="HOGENOM" id="CLU_434907_0_0_1"/>
<dbReference type="CDD" id="cd12148">
    <property type="entry name" value="fungal_TF_MHR"/>
    <property type="match status" value="1"/>
</dbReference>
<evidence type="ECO:0008006" key="7">
    <source>
        <dbReference type="Google" id="ProtNLM"/>
    </source>
</evidence>
<evidence type="ECO:0000256" key="1">
    <source>
        <dbReference type="ARBA" id="ARBA00023015"/>
    </source>
</evidence>
<dbReference type="Proteomes" id="UP000009328">
    <property type="component" value="Unassembled WGS sequence"/>
</dbReference>
<dbReference type="GO" id="GO:0000981">
    <property type="term" value="F:DNA-binding transcription factor activity, RNA polymerase II-specific"/>
    <property type="evidence" value="ECO:0007669"/>
    <property type="project" value="InterPro"/>
</dbReference>
<protein>
    <recommendedName>
        <fullName evidence="7">Transcription factor domain-containing protein</fullName>
    </recommendedName>
</protein>
<gene>
    <name evidence="5" type="ORF">BN7_5427</name>
</gene>
<dbReference type="FunCoup" id="K0KRU3">
    <property type="interactions" value="1516"/>
</dbReference>
<name>K0KRU3_WICCF</name>
<evidence type="ECO:0000256" key="4">
    <source>
        <dbReference type="ARBA" id="ARBA00023242"/>
    </source>
</evidence>
<evidence type="ECO:0000256" key="2">
    <source>
        <dbReference type="ARBA" id="ARBA00023125"/>
    </source>
</evidence>
<keyword evidence="3" id="KW-0804">Transcription</keyword>
<keyword evidence="2" id="KW-0238">DNA-binding</keyword>
<evidence type="ECO:0000256" key="3">
    <source>
        <dbReference type="ARBA" id="ARBA00023163"/>
    </source>
</evidence>
<organism evidence="5 6">
    <name type="scientific">Wickerhamomyces ciferrii (strain ATCC 14091 / BCRC 22168 / CBS 111 / JCM 3599 / NBRC 0793 / NRRL Y-1031 F-60-10)</name>
    <name type="common">Yeast</name>
    <name type="synonym">Pichia ciferrii</name>
    <dbReference type="NCBI Taxonomy" id="1206466"/>
    <lineage>
        <taxon>Eukaryota</taxon>
        <taxon>Fungi</taxon>
        <taxon>Dikarya</taxon>
        <taxon>Ascomycota</taxon>
        <taxon>Saccharomycotina</taxon>
        <taxon>Saccharomycetes</taxon>
        <taxon>Phaffomycetales</taxon>
        <taxon>Wickerhamomycetaceae</taxon>
        <taxon>Wickerhamomyces</taxon>
    </lineage>
</organism>
<dbReference type="GO" id="GO:0045944">
    <property type="term" value="P:positive regulation of transcription by RNA polymerase II"/>
    <property type="evidence" value="ECO:0007669"/>
    <property type="project" value="TreeGrafter"/>
</dbReference>
<dbReference type="InParanoid" id="K0KRU3"/>
<comment type="caution">
    <text evidence="5">The sequence shown here is derived from an EMBL/GenBank/DDBJ whole genome shotgun (WGS) entry which is preliminary data.</text>
</comment>